<name>A0A2T0B6B4_9CLOT</name>
<gene>
    <name evidence="12" type="ORF">CLVI_33610</name>
</gene>
<evidence type="ECO:0000256" key="3">
    <source>
        <dbReference type="ARBA" id="ARBA00020392"/>
    </source>
</evidence>
<evidence type="ECO:0000256" key="4">
    <source>
        <dbReference type="ARBA" id="ARBA00022448"/>
    </source>
</evidence>
<evidence type="ECO:0000256" key="7">
    <source>
        <dbReference type="ARBA" id="ARBA00022795"/>
    </source>
</evidence>
<proteinExistence type="inferred from homology"/>
<keyword evidence="12" id="KW-0282">Flagellum</keyword>
<dbReference type="EMBL" id="PVXQ01000066">
    <property type="protein sequence ID" value="PRR79431.1"/>
    <property type="molecule type" value="Genomic_DNA"/>
</dbReference>
<dbReference type="GO" id="GO:0044781">
    <property type="term" value="P:bacterial-type flagellum organization"/>
    <property type="evidence" value="ECO:0007669"/>
    <property type="project" value="UniProtKB-KW"/>
</dbReference>
<evidence type="ECO:0000256" key="6">
    <source>
        <dbReference type="ARBA" id="ARBA00022500"/>
    </source>
</evidence>
<protein>
    <recommendedName>
        <fullName evidence="3">Flagellar FliJ protein</fullName>
    </recommendedName>
</protein>
<comment type="caution">
    <text evidence="12">The sequence shown here is derived from an EMBL/GenBank/DDBJ whole genome shotgun (WGS) entry which is preliminary data.</text>
</comment>
<dbReference type="GO" id="GO:0015031">
    <property type="term" value="P:protein transport"/>
    <property type="evidence" value="ECO:0007669"/>
    <property type="project" value="UniProtKB-KW"/>
</dbReference>
<organism evidence="12 13">
    <name type="scientific">Clostridium vincentii</name>
    <dbReference type="NCBI Taxonomy" id="52704"/>
    <lineage>
        <taxon>Bacteria</taxon>
        <taxon>Bacillati</taxon>
        <taxon>Bacillota</taxon>
        <taxon>Clostridia</taxon>
        <taxon>Eubacteriales</taxon>
        <taxon>Clostridiaceae</taxon>
        <taxon>Clostridium</taxon>
    </lineage>
</organism>
<evidence type="ECO:0000256" key="5">
    <source>
        <dbReference type="ARBA" id="ARBA00022475"/>
    </source>
</evidence>
<sequence length="147" mass="17753">MTQKYKFRLQKLLELREEKEEESKRLFSESQSNKIKTQNDLEELKDKYESYRGIKPGEDIIYQKVKRNYLYAIDAGIKDKEKELVLRGRELEKRRMDLKEKQIDRKTVATLKDKQYNSYVKEQDRLEVIDIDEIALYAYMKNMKGGE</sequence>
<keyword evidence="6" id="KW-0145">Chemotaxis</keyword>
<dbReference type="Pfam" id="PF02050">
    <property type="entry name" value="FliJ"/>
    <property type="match status" value="1"/>
</dbReference>
<dbReference type="OrthoDB" id="1707704at2"/>
<dbReference type="InterPro" id="IPR012823">
    <property type="entry name" value="Flagell_FliJ"/>
</dbReference>
<evidence type="ECO:0000256" key="2">
    <source>
        <dbReference type="ARBA" id="ARBA00010004"/>
    </source>
</evidence>
<keyword evidence="5" id="KW-1003">Cell membrane</keyword>
<keyword evidence="9" id="KW-0472">Membrane</keyword>
<reference evidence="12 13" key="1">
    <citation type="submission" date="2018-03" db="EMBL/GenBank/DDBJ databases">
        <title>Genome sequence of Clostridium vincentii DSM 10228.</title>
        <authorList>
            <person name="Poehlein A."/>
            <person name="Daniel R."/>
        </authorList>
    </citation>
    <scope>NUCLEOTIDE SEQUENCE [LARGE SCALE GENOMIC DNA]</scope>
    <source>
        <strain evidence="12 13">DSM 10228</strain>
    </source>
</reference>
<dbReference type="InterPro" id="IPR053716">
    <property type="entry name" value="Flag_assembly_chemotaxis_eff"/>
</dbReference>
<evidence type="ECO:0000256" key="8">
    <source>
        <dbReference type="ARBA" id="ARBA00022927"/>
    </source>
</evidence>
<evidence type="ECO:0000256" key="10">
    <source>
        <dbReference type="ARBA" id="ARBA00023225"/>
    </source>
</evidence>
<keyword evidence="12" id="KW-0969">Cilium</keyword>
<dbReference type="Gene3D" id="1.10.287.1700">
    <property type="match status" value="1"/>
</dbReference>
<dbReference type="GO" id="GO:0071973">
    <property type="term" value="P:bacterial-type flagellum-dependent cell motility"/>
    <property type="evidence" value="ECO:0007669"/>
    <property type="project" value="InterPro"/>
</dbReference>
<keyword evidence="11" id="KW-0175">Coiled coil</keyword>
<dbReference type="NCBIfam" id="TIGR02473">
    <property type="entry name" value="flagell_FliJ"/>
    <property type="match status" value="1"/>
</dbReference>
<keyword evidence="10" id="KW-1006">Bacterial flagellum protein export</keyword>
<evidence type="ECO:0000256" key="11">
    <source>
        <dbReference type="SAM" id="Coils"/>
    </source>
</evidence>
<dbReference type="Proteomes" id="UP000239471">
    <property type="component" value="Unassembled WGS sequence"/>
</dbReference>
<comment type="similarity">
    <text evidence="2">Belongs to the FliJ family.</text>
</comment>
<keyword evidence="4" id="KW-0813">Transport</keyword>
<dbReference type="GO" id="GO:0009288">
    <property type="term" value="C:bacterial-type flagellum"/>
    <property type="evidence" value="ECO:0007669"/>
    <property type="project" value="InterPro"/>
</dbReference>
<dbReference type="AlphaFoldDB" id="A0A2T0B6B4"/>
<keyword evidence="8" id="KW-0653">Protein transport</keyword>
<keyword evidence="12" id="KW-0966">Cell projection</keyword>
<evidence type="ECO:0000313" key="13">
    <source>
        <dbReference type="Proteomes" id="UP000239471"/>
    </source>
</evidence>
<evidence type="ECO:0000256" key="1">
    <source>
        <dbReference type="ARBA" id="ARBA00004413"/>
    </source>
</evidence>
<keyword evidence="13" id="KW-1185">Reference proteome</keyword>
<accession>A0A2T0B6B4</accession>
<feature type="coiled-coil region" evidence="11">
    <location>
        <begin position="2"/>
        <end position="54"/>
    </location>
</feature>
<comment type="subcellular location">
    <subcellularLocation>
        <location evidence="1">Cell membrane</location>
        <topology evidence="1">Peripheral membrane protein</topology>
        <orientation evidence="1">Cytoplasmic side</orientation>
    </subcellularLocation>
</comment>
<dbReference type="GO" id="GO:0005886">
    <property type="term" value="C:plasma membrane"/>
    <property type="evidence" value="ECO:0007669"/>
    <property type="project" value="UniProtKB-SubCell"/>
</dbReference>
<evidence type="ECO:0000256" key="9">
    <source>
        <dbReference type="ARBA" id="ARBA00023136"/>
    </source>
</evidence>
<evidence type="ECO:0000313" key="12">
    <source>
        <dbReference type="EMBL" id="PRR79431.1"/>
    </source>
</evidence>
<keyword evidence="7" id="KW-1005">Bacterial flagellum biogenesis</keyword>
<dbReference type="GO" id="GO:0006935">
    <property type="term" value="P:chemotaxis"/>
    <property type="evidence" value="ECO:0007669"/>
    <property type="project" value="UniProtKB-KW"/>
</dbReference>
<dbReference type="RefSeq" id="WP_106061304.1">
    <property type="nucleotide sequence ID" value="NZ_PVXQ01000066.1"/>
</dbReference>